<dbReference type="GeneID" id="96856827"/>
<gene>
    <name evidence="1" type="ORF">NCTC13071_02354</name>
</gene>
<organism evidence="1 2">
    <name type="scientific">Segatella oris</name>
    <dbReference type="NCBI Taxonomy" id="28135"/>
    <lineage>
        <taxon>Bacteria</taxon>
        <taxon>Pseudomonadati</taxon>
        <taxon>Bacteroidota</taxon>
        <taxon>Bacteroidia</taxon>
        <taxon>Bacteroidales</taxon>
        <taxon>Prevotellaceae</taxon>
        <taxon>Segatella</taxon>
    </lineage>
</organism>
<proteinExistence type="predicted"/>
<evidence type="ECO:0000313" key="2">
    <source>
        <dbReference type="Proteomes" id="UP000274578"/>
    </source>
</evidence>
<dbReference type="Proteomes" id="UP000274578">
    <property type="component" value="Chromosome 1"/>
</dbReference>
<dbReference type="RefSeq" id="WP_154649970.1">
    <property type="nucleotide sequence ID" value="NZ_LR134384.1"/>
</dbReference>
<dbReference type="EMBL" id="LR134384">
    <property type="protein sequence ID" value="VEH16329.1"/>
    <property type="molecule type" value="Genomic_DNA"/>
</dbReference>
<accession>A0A448L8N8</accession>
<dbReference type="AlphaFoldDB" id="A0A448L8N8"/>
<name>A0A448L8N8_9BACT</name>
<protein>
    <submittedName>
        <fullName evidence="1">Uncharacterized protein</fullName>
    </submittedName>
</protein>
<sequence length="54" mass="6475">MKRRDIIYLNENNFCITGSDTWMSKWELVELFYATRGEIRAASLLLYINNRLEC</sequence>
<dbReference type="KEGG" id="poc:NCTC13071_02354"/>
<reference evidence="1 2" key="1">
    <citation type="submission" date="2018-12" db="EMBL/GenBank/DDBJ databases">
        <authorList>
            <consortium name="Pathogen Informatics"/>
        </authorList>
    </citation>
    <scope>NUCLEOTIDE SEQUENCE [LARGE SCALE GENOMIC DNA]</scope>
    <source>
        <strain evidence="1 2">NCTC13071</strain>
    </source>
</reference>
<evidence type="ECO:0000313" key="1">
    <source>
        <dbReference type="EMBL" id="VEH16329.1"/>
    </source>
</evidence>